<feature type="domain" description="GGDEF" evidence="2">
    <location>
        <begin position="55"/>
        <end position="189"/>
    </location>
</feature>
<dbReference type="SUPFAM" id="SSF48452">
    <property type="entry name" value="TPR-like"/>
    <property type="match status" value="2"/>
</dbReference>
<dbReference type="PROSITE" id="PS50887">
    <property type="entry name" value="GGDEF"/>
    <property type="match status" value="1"/>
</dbReference>
<gene>
    <name evidence="3" type="ORF">AMJ52_09420</name>
</gene>
<dbReference type="GO" id="GO:0043709">
    <property type="term" value="P:cell adhesion involved in single-species biofilm formation"/>
    <property type="evidence" value="ECO:0007669"/>
    <property type="project" value="TreeGrafter"/>
</dbReference>
<dbReference type="SMART" id="SM00267">
    <property type="entry name" value="GGDEF"/>
    <property type="match status" value="1"/>
</dbReference>
<dbReference type="GO" id="GO:0052621">
    <property type="term" value="F:diguanylate cyclase activity"/>
    <property type="evidence" value="ECO:0007669"/>
    <property type="project" value="TreeGrafter"/>
</dbReference>
<dbReference type="SUPFAM" id="SSF55073">
    <property type="entry name" value="Nucleotide cyclase"/>
    <property type="match status" value="1"/>
</dbReference>
<accession>A0A0S7Y7R2</accession>
<reference evidence="3 4" key="1">
    <citation type="journal article" date="2015" name="Microbiome">
        <title>Genomic resolution of linkages in carbon, nitrogen, and sulfur cycling among widespread estuary sediment bacteria.</title>
        <authorList>
            <person name="Baker B.J."/>
            <person name="Lazar C.S."/>
            <person name="Teske A.P."/>
            <person name="Dick G.J."/>
        </authorList>
    </citation>
    <scope>NUCLEOTIDE SEQUENCE [LARGE SCALE GENOMIC DNA]</scope>
    <source>
        <strain evidence="3">DG_78</strain>
    </source>
</reference>
<evidence type="ECO:0000256" key="1">
    <source>
        <dbReference type="PROSITE-ProRule" id="PRU00339"/>
    </source>
</evidence>
<dbReference type="SMART" id="SM00028">
    <property type="entry name" value="TPR"/>
    <property type="match status" value="8"/>
</dbReference>
<evidence type="ECO:0000313" key="4">
    <source>
        <dbReference type="Proteomes" id="UP000051012"/>
    </source>
</evidence>
<evidence type="ECO:0000259" key="2">
    <source>
        <dbReference type="PROSITE" id="PS50887"/>
    </source>
</evidence>
<dbReference type="Pfam" id="PF25873">
    <property type="entry name" value="WHD_MalT"/>
    <property type="match status" value="1"/>
</dbReference>
<dbReference type="InterPro" id="IPR000160">
    <property type="entry name" value="GGDEF_dom"/>
</dbReference>
<dbReference type="FunFam" id="3.30.70.270:FF:000001">
    <property type="entry name" value="Diguanylate cyclase domain protein"/>
    <property type="match status" value="1"/>
</dbReference>
<dbReference type="PANTHER" id="PTHR45138:SF9">
    <property type="entry name" value="DIGUANYLATE CYCLASE DGCM-RELATED"/>
    <property type="match status" value="1"/>
</dbReference>
<dbReference type="Proteomes" id="UP000051012">
    <property type="component" value="Unassembled WGS sequence"/>
</dbReference>
<dbReference type="EMBL" id="LJNI01000156">
    <property type="protein sequence ID" value="KPJ70802.1"/>
    <property type="molecule type" value="Genomic_DNA"/>
</dbReference>
<comment type="caution">
    <text evidence="3">The sequence shown here is derived from an EMBL/GenBank/DDBJ whole genome shotgun (WGS) entry which is preliminary data.</text>
</comment>
<proteinExistence type="predicted"/>
<dbReference type="InterPro" id="IPR019734">
    <property type="entry name" value="TPR_rpt"/>
</dbReference>
<dbReference type="SUPFAM" id="SSF52540">
    <property type="entry name" value="P-loop containing nucleoside triphosphate hydrolases"/>
    <property type="match status" value="1"/>
</dbReference>
<dbReference type="InterPro" id="IPR027417">
    <property type="entry name" value="P-loop_NTPase"/>
</dbReference>
<dbReference type="Pfam" id="PF00990">
    <property type="entry name" value="GGDEF"/>
    <property type="match status" value="1"/>
</dbReference>
<dbReference type="GO" id="GO:0005886">
    <property type="term" value="C:plasma membrane"/>
    <property type="evidence" value="ECO:0007669"/>
    <property type="project" value="TreeGrafter"/>
</dbReference>
<dbReference type="Gene3D" id="1.25.40.10">
    <property type="entry name" value="Tetratricopeptide repeat domain"/>
    <property type="match status" value="3"/>
</dbReference>
<dbReference type="InterPro" id="IPR059106">
    <property type="entry name" value="WHD_MalT"/>
</dbReference>
<dbReference type="Pfam" id="PF17874">
    <property type="entry name" value="TPR_MalT"/>
    <property type="match status" value="1"/>
</dbReference>
<dbReference type="PROSITE" id="PS50005">
    <property type="entry name" value="TPR"/>
    <property type="match status" value="1"/>
</dbReference>
<dbReference type="Gene3D" id="3.30.70.270">
    <property type="match status" value="1"/>
</dbReference>
<dbReference type="InterPro" id="IPR043128">
    <property type="entry name" value="Rev_trsase/Diguanyl_cyclase"/>
</dbReference>
<organism evidence="3 4">
    <name type="scientific">candidate division TA06 bacterium DG_78</name>
    <dbReference type="NCBI Taxonomy" id="1703772"/>
    <lineage>
        <taxon>Bacteria</taxon>
        <taxon>Bacteria division TA06</taxon>
    </lineage>
</organism>
<dbReference type="InterPro" id="IPR050469">
    <property type="entry name" value="Diguanylate_Cyclase"/>
</dbReference>
<keyword evidence="1" id="KW-0802">TPR repeat</keyword>
<name>A0A0S7Y7R2_UNCT6</name>
<sequence>MSPTGKQKSPRKKKDKFKKTLPRSAITDHLTGLYNRRYFDRSLKKIITESKKTKNQFSLLMVDINNFKEINDQYGHLAGDKILIDLAKILKKSVRRVDICFRYGGDEIMIILPQTKKKVAEHVASRLKSKVKAQKFSVAGERALQLELSIGLAFFPNDGVRHEVLIKRADEALYKVKCQKQRHVEPFILLTKLTPPALKETVVSRPHLFSVLMENCDKKLMCIVADAGYGKTTLLTQFIKDQKLACVFYDLEQEDSDLTVFMSYLLHGLEQLQPGSVQRTRGLLEQGPEVVKNYELVMGTLINELIEKFKSDVFLILDDYHTIADDSLVHRALDYFIDNLPDMMRVVLASRIIPQLPSLTKWRSKQNLFELTRDNLKFTQDEVASLFTGVYRLMLSDEDSRNVADHTEGWITGIQLILQSVGKDQKTVRETLNSYLAAHQPLFDYFANEVLIREPVELQNFLKFSSILEAMTPETCTTILGTKKSSQVLKELEKRNLFISVVGKDRYKYHHLFRDFLQGRIEDIELKKSLNLKAAKYYQKNGQIEQAIHHYLAAGKSEKAVTFIVQIADTMEGQARFATLSKWFKQIPETVIQENPLLMLIQGSLYRVQGQMKKAEKLFVKAQQPLKKRGNISVLTYSIFHQGVILWMTGTYEQALKTLRRALTLCPTTETKMRGNILNLIGVVWNERGDFKKSRIYLKKAFNILKQYKDSTEFSMVLHNLAGSFFAQGENKRAFKAYESLLEKIKDHYGLQVGVGFSCAVRTAIAYGKVEWAEQCINQGWTLCRPYQDPWSTAALYEGFGFLYMQKEHWDLAEKYMQKALDGFSKLQWRQSEFILLKTLCSIYRYIGNLSKADEYFELARQKIDDLDSILGVQLRTELALLQAARGQFDKAEKNVKIILRLLQQFERKATEFLVLLTSAAVNISKNKEREAVKFLGRAIQLSKTKGFDGILVRELRHMPQLIDFAERHGIEKNYLLSINLARIKLELKITVQCFGGLQLKDQKGA</sequence>
<evidence type="ECO:0000313" key="3">
    <source>
        <dbReference type="EMBL" id="KPJ70802.1"/>
    </source>
</evidence>
<feature type="repeat" description="TPR" evidence="1">
    <location>
        <begin position="636"/>
        <end position="669"/>
    </location>
</feature>
<dbReference type="GO" id="GO:1902201">
    <property type="term" value="P:negative regulation of bacterial-type flagellum-dependent cell motility"/>
    <property type="evidence" value="ECO:0007669"/>
    <property type="project" value="TreeGrafter"/>
</dbReference>
<dbReference type="AlphaFoldDB" id="A0A0S7Y7R2"/>
<dbReference type="InterPro" id="IPR029787">
    <property type="entry name" value="Nucleotide_cyclase"/>
</dbReference>
<dbReference type="InterPro" id="IPR011990">
    <property type="entry name" value="TPR-like_helical_dom_sf"/>
</dbReference>
<dbReference type="Gene3D" id="3.40.50.300">
    <property type="entry name" value="P-loop containing nucleotide triphosphate hydrolases"/>
    <property type="match status" value="1"/>
</dbReference>
<dbReference type="InterPro" id="IPR041617">
    <property type="entry name" value="TPR_MalT"/>
</dbReference>
<protein>
    <recommendedName>
        <fullName evidence="2">GGDEF domain-containing protein</fullName>
    </recommendedName>
</protein>
<dbReference type="NCBIfam" id="TIGR00254">
    <property type="entry name" value="GGDEF"/>
    <property type="match status" value="1"/>
</dbReference>
<dbReference type="PANTHER" id="PTHR45138">
    <property type="entry name" value="REGULATORY COMPONENTS OF SENSORY TRANSDUCTION SYSTEM"/>
    <property type="match status" value="1"/>
</dbReference>
<dbReference type="CDD" id="cd01949">
    <property type="entry name" value="GGDEF"/>
    <property type="match status" value="1"/>
</dbReference>
<feature type="non-terminal residue" evidence="3">
    <location>
        <position position="1006"/>
    </location>
</feature>